<keyword evidence="2" id="KW-1185">Reference proteome</keyword>
<comment type="caution">
    <text evidence="1">The sequence shown here is derived from an EMBL/GenBank/DDBJ whole genome shotgun (WGS) entry which is preliminary data.</text>
</comment>
<accession>A0ACB8SAG0</accession>
<proteinExistence type="predicted"/>
<sequence>MDWRKGERSVRKGLCKKKEEHAHHVCGRAPPDASRFRPWACVSPQKNVARGLRQHRGVPATHLSARRRADYLRELFGFSVAGWRTEQRGGLEKRQARTFAVMASRCCTVMTASRPACELLVSEMIYIQRTRFKIRPRPMFLRGGLPKRLIYIYAGDSDRR</sequence>
<evidence type="ECO:0000313" key="2">
    <source>
        <dbReference type="Proteomes" id="UP000814033"/>
    </source>
</evidence>
<dbReference type="EMBL" id="MU275843">
    <property type="protein sequence ID" value="KAI0052890.1"/>
    <property type="molecule type" value="Genomic_DNA"/>
</dbReference>
<gene>
    <name evidence="1" type="ORF">FA95DRAFT_1553189</name>
</gene>
<name>A0ACB8SAG0_9AGAM</name>
<evidence type="ECO:0000313" key="1">
    <source>
        <dbReference type="EMBL" id="KAI0052890.1"/>
    </source>
</evidence>
<protein>
    <submittedName>
        <fullName evidence="1">Uncharacterized protein</fullName>
    </submittedName>
</protein>
<dbReference type="Proteomes" id="UP000814033">
    <property type="component" value="Unassembled WGS sequence"/>
</dbReference>
<reference evidence="1" key="2">
    <citation type="journal article" date="2022" name="New Phytol.">
        <title>Evolutionary transition to the ectomycorrhizal habit in the genomes of a hyperdiverse lineage of mushroom-forming fungi.</title>
        <authorList>
            <person name="Looney B."/>
            <person name="Miyauchi S."/>
            <person name="Morin E."/>
            <person name="Drula E."/>
            <person name="Courty P.E."/>
            <person name="Kohler A."/>
            <person name="Kuo A."/>
            <person name="LaButti K."/>
            <person name="Pangilinan J."/>
            <person name="Lipzen A."/>
            <person name="Riley R."/>
            <person name="Andreopoulos W."/>
            <person name="He G."/>
            <person name="Johnson J."/>
            <person name="Nolan M."/>
            <person name="Tritt A."/>
            <person name="Barry K.W."/>
            <person name="Grigoriev I.V."/>
            <person name="Nagy L.G."/>
            <person name="Hibbett D."/>
            <person name="Henrissat B."/>
            <person name="Matheny P.B."/>
            <person name="Labbe J."/>
            <person name="Martin F.M."/>
        </authorList>
    </citation>
    <scope>NUCLEOTIDE SEQUENCE</scope>
    <source>
        <strain evidence="1">FP105234-sp</strain>
    </source>
</reference>
<organism evidence="1 2">
    <name type="scientific">Auriscalpium vulgare</name>
    <dbReference type="NCBI Taxonomy" id="40419"/>
    <lineage>
        <taxon>Eukaryota</taxon>
        <taxon>Fungi</taxon>
        <taxon>Dikarya</taxon>
        <taxon>Basidiomycota</taxon>
        <taxon>Agaricomycotina</taxon>
        <taxon>Agaricomycetes</taxon>
        <taxon>Russulales</taxon>
        <taxon>Auriscalpiaceae</taxon>
        <taxon>Auriscalpium</taxon>
    </lineage>
</organism>
<reference evidence="1" key="1">
    <citation type="submission" date="2021-02" db="EMBL/GenBank/DDBJ databases">
        <authorList>
            <consortium name="DOE Joint Genome Institute"/>
            <person name="Ahrendt S."/>
            <person name="Looney B.P."/>
            <person name="Miyauchi S."/>
            <person name="Morin E."/>
            <person name="Drula E."/>
            <person name="Courty P.E."/>
            <person name="Chicoki N."/>
            <person name="Fauchery L."/>
            <person name="Kohler A."/>
            <person name="Kuo A."/>
            <person name="Labutti K."/>
            <person name="Pangilinan J."/>
            <person name="Lipzen A."/>
            <person name="Riley R."/>
            <person name="Andreopoulos W."/>
            <person name="He G."/>
            <person name="Johnson J."/>
            <person name="Barry K.W."/>
            <person name="Grigoriev I.V."/>
            <person name="Nagy L."/>
            <person name="Hibbett D."/>
            <person name="Henrissat B."/>
            <person name="Matheny P.B."/>
            <person name="Labbe J."/>
            <person name="Martin F."/>
        </authorList>
    </citation>
    <scope>NUCLEOTIDE SEQUENCE</scope>
    <source>
        <strain evidence="1">FP105234-sp</strain>
    </source>
</reference>